<evidence type="ECO:0000313" key="2">
    <source>
        <dbReference type="EMBL" id="NGN83208.1"/>
    </source>
</evidence>
<keyword evidence="1" id="KW-0472">Membrane</keyword>
<organism evidence="2 3">
    <name type="scientific">Arthrobacter silviterrae</name>
    <dbReference type="NCBI Taxonomy" id="2026658"/>
    <lineage>
        <taxon>Bacteria</taxon>
        <taxon>Bacillati</taxon>
        <taxon>Actinomycetota</taxon>
        <taxon>Actinomycetes</taxon>
        <taxon>Micrococcales</taxon>
        <taxon>Micrococcaceae</taxon>
        <taxon>Arthrobacter</taxon>
    </lineage>
</organism>
<accession>A0ABX0DFT1</accession>
<feature type="transmembrane region" description="Helical" evidence="1">
    <location>
        <begin position="21"/>
        <end position="48"/>
    </location>
</feature>
<protein>
    <submittedName>
        <fullName evidence="2">Uncharacterized protein</fullName>
    </submittedName>
</protein>
<proteinExistence type="predicted"/>
<name>A0ABX0DFT1_9MICC</name>
<dbReference type="Proteomes" id="UP000479226">
    <property type="component" value="Unassembled WGS sequence"/>
</dbReference>
<reference evidence="2 3" key="1">
    <citation type="submission" date="2020-02" db="EMBL/GenBank/DDBJ databases">
        <title>Genome sequence of the type strain DSM 27180 of Arthrobacter silviterrae.</title>
        <authorList>
            <person name="Gao J."/>
            <person name="Sun J."/>
        </authorList>
    </citation>
    <scope>NUCLEOTIDE SEQUENCE [LARGE SCALE GENOMIC DNA]</scope>
    <source>
        <strain evidence="2 3">DSM 27180</strain>
    </source>
</reference>
<keyword evidence="3" id="KW-1185">Reference proteome</keyword>
<keyword evidence="1" id="KW-1133">Transmembrane helix</keyword>
<dbReference type="EMBL" id="JAAKZI010000009">
    <property type="protein sequence ID" value="NGN83208.1"/>
    <property type="molecule type" value="Genomic_DNA"/>
</dbReference>
<sequence length="75" mass="7793">MAHTGRASTAAPEQRSMWWMVGILVGGTVFMALPVGALFVLASLAFFVGPAWSGGSDPGDLAFAVVLLGWRALNS</sequence>
<comment type="caution">
    <text evidence="2">The sequence shown here is derived from an EMBL/GenBank/DDBJ whole genome shotgun (WGS) entry which is preliminary data.</text>
</comment>
<evidence type="ECO:0000256" key="1">
    <source>
        <dbReference type="SAM" id="Phobius"/>
    </source>
</evidence>
<dbReference type="RefSeq" id="WP_165181319.1">
    <property type="nucleotide sequence ID" value="NZ_JAAKZI010000009.1"/>
</dbReference>
<gene>
    <name evidence="2" type="ORF">G6N77_06990</name>
</gene>
<keyword evidence="1" id="KW-0812">Transmembrane</keyword>
<evidence type="ECO:0000313" key="3">
    <source>
        <dbReference type="Proteomes" id="UP000479226"/>
    </source>
</evidence>